<sequence>MELPVLDKQLPILDREGLETPSTSRGRPTKCFEDSSKNTKRRKVQYLLTKGSPDELNYVTSVSLRKSGRRNLAFLLRDPAISSKINLKKKTKIIPGDVMSLLLNREQDASESIETSDSDGEAS</sequence>
<dbReference type="Proteomes" id="UP000801492">
    <property type="component" value="Unassembled WGS sequence"/>
</dbReference>
<accession>A0A8K0GLQ6</accession>
<evidence type="ECO:0000256" key="1">
    <source>
        <dbReference type="SAM" id="MobiDB-lite"/>
    </source>
</evidence>
<evidence type="ECO:0000313" key="3">
    <source>
        <dbReference type="Proteomes" id="UP000801492"/>
    </source>
</evidence>
<gene>
    <name evidence="2" type="ORF">ILUMI_03893</name>
</gene>
<dbReference type="AlphaFoldDB" id="A0A8K0GLQ6"/>
<comment type="caution">
    <text evidence="2">The sequence shown here is derived from an EMBL/GenBank/DDBJ whole genome shotgun (WGS) entry which is preliminary data.</text>
</comment>
<dbReference type="EMBL" id="VTPC01001344">
    <property type="protein sequence ID" value="KAF2902293.1"/>
    <property type="molecule type" value="Genomic_DNA"/>
</dbReference>
<proteinExistence type="predicted"/>
<protein>
    <submittedName>
        <fullName evidence="2">Uncharacterized protein</fullName>
    </submittedName>
</protein>
<keyword evidence="3" id="KW-1185">Reference proteome</keyword>
<organism evidence="2 3">
    <name type="scientific">Ignelater luminosus</name>
    <name type="common">Cucubano</name>
    <name type="synonym">Pyrophorus luminosus</name>
    <dbReference type="NCBI Taxonomy" id="2038154"/>
    <lineage>
        <taxon>Eukaryota</taxon>
        <taxon>Metazoa</taxon>
        <taxon>Ecdysozoa</taxon>
        <taxon>Arthropoda</taxon>
        <taxon>Hexapoda</taxon>
        <taxon>Insecta</taxon>
        <taxon>Pterygota</taxon>
        <taxon>Neoptera</taxon>
        <taxon>Endopterygota</taxon>
        <taxon>Coleoptera</taxon>
        <taxon>Polyphaga</taxon>
        <taxon>Elateriformia</taxon>
        <taxon>Elateroidea</taxon>
        <taxon>Elateridae</taxon>
        <taxon>Agrypninae</taxon>
        <taxon>Pyrophorini</taxon>
        <taxon>Ignelater</taxon>
    </lineage>
</organism>
<reference evidence="2" key="1">
    <citation type="submission" date="2019-08" db="EMBL/GenBank/DDBJ databases">
        <title>The genome of the North American firefly Photinus pyralis.</title>
        <authorList>
            <consortium name="Photinus pyralis genome working group"/>
            <person name="Fallon T.R."/>
            <person name="Sander Lower S.E."/>
            <person name="Weng J.-K."/>
        </authorList>
    </citation>
    <scope>NUCLEOTIDE SEQUENCE</scope>
    <source>
        <strain evidence="2">TRF0915ILg1</strain>
        <tissue evidence="2">Whole body</tissue>
    </source>
</reference>
<evidence type="ECO:0000313" key="2">
    <source>
        <dbReference type="EMBL" id="KAF2902293.1"/>
    </source>
</evidence>
<dbReference type="OrthoDB" id="6780159at2759"/>
<name>A0A8K0GLQ6_IGNLU</name>
<feature type="region of interest" description="Disordered" evidence="1">
    <location>
        <begin position="13"/>
        <end position="43"/>
    </location>
</feature>